<keyword evidence="3" id="KW-0804">Transcription</keyword>
<dbReference type="PANTHER" id="PTHR43537">
    <property type="entry name" value="TRANSCRIPTIONAL REGULATOR, GNTR FAMILY"/>
    <property type="match status" value="1"/>
</dbReference>
<accession>A0A8J7ARB9</accession>
<dbReference type="InterPro" id="IPR011711">
    <property type="entry name" value="GntR_C"/>
</dbReference>
<dbReference type="EMBL" id="JADEXG010000049">
    <property type="protein sequence ID" value="MBE9079179.1"/>
    <property type="molecule type" value="Genomic_DNA"/>
</dbReference>
<keyword evidence="1" id="KW-0805">Transcription regulation</keyword>
<dbReference type="RefSeq" id="WP_193909866.1">
    <property type="nucleotide sequence ID" value="NZ_JADEXG010000049.1"/>
</dbReference>
<dbReference type="Proteomes" id="UP000636505">
    <property type="component" value="Unassembled WGS sequence"/>
</dbReference>
<evidence type="ECO:0000313" key="6">
    <source>
        <dbReference type="EMBL" id="MBE9079179.1"/>
    </source>
</evidence>
<dbReference type="SMART" id="SM00345">
    <property type="entry name" value="HTH_GNTR"/>
    <property type="match status" value="1"/>
</dbReference>
<dbReference type="AlphaFoldDB" id="A0A8J7ARB9"/>
<dbReference type="PANTHER" id="PTHR43537:SF5">
    <property type="entry name" value="UXU OPERON TRANSCRIPTIONAL REGULATOR"/>
    <property type="match status" value="1"/>
</dbReference>
<evidence type="ECO:0000256" key="2">
    <source>
        <dbReference type="ARBA" id="ARBA00023125"/>
    </source>
</evidence>
<dbReference type="Pfam" id="PF07729">
    <property type="entry name" value="FCD"/>
    <property type="match status" value="1"/>
</dbReference>
<evidence type="ECO:0000256" key="1">
    <source>
        <dbReference type="ARBA" id="ARBA00023015"/>
    </source>
</evidence>
<comment type="caution">
    <text evidence="6">The sequence shown here is derived from an EMBL/GenBank/DDBJ whole genome shotgun (WGS) entry which is preliminary data.</text>
</comment>
<evidence type="ECO:0000259" key="5">
    <source>
        <dbReference type="PROSITE" id="PS50949"/>
    </source>
</evidence>
<dbReference type="Gene3D" id="1.10.10.10">
    <property type="entry name" value="Winged helix-like DNA-binding domain superfamily/Winged helix DNA-binding domain"/>
    <property type="match status" value="1"/>
</dbReference>
<dbReference type="PROSITE" id="PS50949">
    <property type="entry name" value="HTH_GNTR"/>
    <property type="match status" value="1"/>
</dbReference>
<feature type="domain" description="HTH gntR-type" evidence="5">
    <location>
        <begin position="12"/>
        <end position="79"/>
    </location>
</feature>
<dbReference type="SMART" id="SM00895">
    <property type="entry name" value="FCD"/>
    <property type="match status" value="1"/>
</dbReference>
<dbReference type="SUPFAM" id="SSF48008">
    <property type="entry name" value="GntR ligand-binding domain-like"/>
    <property type="match status" value="1"/>
</dbReference>
<sequence>MSDTSFAPQRAKTLHDQTYLALRSAILFGRIRVGERLVETQLAQQFQVSRTPIRAAVCQLQQTGLLTAHADGGIYVRKLSLHDAIKIYDCRIVLEQLAVAGSCEHATKAQLKAIEQTLIESELIAQRGDAHSHSIQLLDLNIRFHRLIAQSSDNPWLVPLLEQLSNQATLSRVQTLQATPDVFNVHHEHRQIYTAIANHDADMAVQQLTHHLQSSQKRIAKQFQAGRADASQSAGQMQTSQRCPECGSPEISKNGRRSGRQNYICKQCRRQFLERLPG</sequence>
<proteinExistence type="predicted"/>
<dbReference type="GO" id="GO:0003700">
    <property type="term" value="F:DNA-binding transcription factor activity"/>
    <property type="evidence" value="ECO:0007669"/>
    <property type="project" value="InterPro"/>
</dbReference>
<keyword evidence="7" id="KW-1185">Reference proteome</keyword>
<organism evidence="6 7">
    <name type="scientific">Vasconcelosia minhoensis LEGE 07310</name>
    <dbReference type="NCBI Taxonomy" id="915328"/>
    <lineage>
        <taxon>Bacteria</taxon>
        <taxon>Bacillati</taxon>
        <taxon>Cyanobacteriota</taxon>
        <taxon>Cyanophyceae</taxon>
        <taxon>Nodosilineales</taxon>
        <taxon>Cymatolegaceae</taxon>
        <taxon>Vasconcelosia</taxon>
        <taxon>Vasconcelosia minhoensis</taxon>
    </lineage>
</organism>
<dbReference type="InterPro" id="IPR000524">
    <property type="entry name" value="Tscrpt_reg_HTH_GntR"/>
</dbReference>
<dbReference type="InterPro" id="IPR036390">
    <property type="entry name" value="WH_DNA-bd_sf"/>
</dbReference>
<evidence type="ECO:0000256" key="3">
    <source>
        <dbReference type="ARBA" id="ARBA00023163"/>
    </source>
</evidence>
<keyword evidence="2" id="KW-0238">DNA-binding</keyword>
<dbReference type="Pfam" id="PF00392">
    <property type="entry name" value="GntR"/>
    <property type="match status" value="1"/>
</dbReference>
<feature type="compositionally biased region" description="Polar residues" evidence="4">
    <location>
        <begin position="230"/>
        <end position="242"/>
    </location>
</feature>
<evidence type="ECO:0000313" key="7">
    <source>
        <dbReference type="Proteomes" id="UP000636505"/>
    </source>
</evidence>
<reference evidence="6" key="1">
    <citation type="submission" date="2020-10" db="EMBL/GenBank/DDBJ databases">
        <authorList>
            <person name="Castelo-Branco R."/>
            <person name="Eusebio N."/>
            <person name="Adriana R."/>
            <person name="Vieira A."/>
            <person name="Brugerolle De Fraissinette N."/>
            <person name="Rezende De Castro R."/>
            <person name="Schneider M.P."/>
            <person name="Vasconcelos V."/>
            <person name="Leao P.N."/>
        </authorList>
    </citation>
    <scope>NUCLEOTIDE SEQUENCE</scope>
    <source>
        <strain evidence="6">LEGE 07310</strain>
    </source>
</reference>
<name>A0A8J7ARB9_9CYAN</name>
<dbReference type="InterPro" id="IPR008920">
    <property type="entry name" value="TF_FadR/GntR_C"/>
</dbReference>
<dbReference type="SUPFAM" id="SSF46785">
    <property type="entry name" value="Winged helix' DNA-binding domain"/>
    <property type="match status" value="1"/>
</dbReference>
<dbReference type="CDD" id="cd07377">
    <property type="entry name" value="WHTH_GntR"/>
    <property type="match status" value="1"/>
</dbReference>
<protein>
    <submittedName>
        <fullName evidence="6">FCD domain-containing protein</fullName>
    </submittedName>
</protein>
<evidence type="ECO:0000256" key="4">
    <source>
        <dbReference type="SAM" id="MobiDB-lite"/>
    </source>
</evidence>
<gene>
    <name evidence="6" type="ORF">IQ241_18055</name>
</gene>
<dbReference type="GO" id="GO:0003677">
    <property type="term" value="F:DNA binding"/>
    <property type="evidence" value="ECO:0007669"/>
    <property type="project" value="UniProtKB-KW"/>
</dbReference>
<dbReference type="Gene3D" id="1.20.120.530">
    <property type="entry name" value="GntR ligand-binding domain-like"/>
    <property type="match status" value="1"/>
</dbReference>
<dbReference type="InterPro" id="IPR036388">
    <property type="entry name" value="WH-like_DNA-bd_sf"/>
</dbReference>
<feature type="region of interest" description="Disordered" evidence="4">
    <location>
        <begin position="225"/>
        <end position="258"/>
    </location>
</feature>